<gene>
    <name evidence="3" type="ORF">A2519_14860</name>
</gene>
<proteinExistence type="predicted"/>
<protein>
    <recommendedName>
        <fullName evidence="2">Uncharacterized protein TP-0789 domain-containing protein</fullName>
    </recommendedName>
</protein>
<evidence type="ECO:0000313" key="3">
    <source>
        <dbReference type="EMBL" id="OGK01392.1"/>
    </source>
</evidence>
<feature type="chain" id="PRO_5009528390" description="Uncharacterized protein TP-0789 domain-containing protein" evidence="1">
    <location>
        <begin position="22"/>
        <end position="253"/>
    </location>
</feature>
<comment type="caution">
    <text evidence="3">The sequence shown here is derived from an EMBL/GenBank/DDBJ whole genome shotgun (WGS) entry which is preliminary data.</text>
</comment>
<dbReference type="Proteomes" id="UP000179243">
    <property type="component" value="Unassembled WGS sequence"/>
</dbReference>
<evidence type="ECO:0000256" key="1">
    <source>
        <dbReference type="SAM" id="SignalP"/>
    </source>
</evidence>
<evidence type="ECO:0000313" key="4">
    <source>
        <dbReference type="Proteomes" id="UP000179243"/>
    </source>
</evidence>
<name>A0A1F7F4A1_UNCRA</name>
<organism evidence="3 4">
    <name type="scientific">Candidatus Raymondbacteria bacterium RIFOXYD12_FULL_49_13</name>
    <dbReference type="NCBI Taxonomy" id="1817890"/>
    <lineage>
        <taxon>Bacteria</taxon>
        <taxon>Raymondiibacteriota</taxon>
    </lineage>
</organism>
<keyword evidence="1" id="KW-0732">Signal</keyword>
<evidence type="ECO:0000259" key="2">
    <source>
        <dbReference type="Pfam" id="PF17131"/>
    </source>
</evidence>
<dbReference type="Pfam" id="PF17131">
    <property type="entry name" value="LolA_like"/>
    <property type="match status" value="1"/>
</dbReference>
<dbReference type="Gene3D" id="2.50.20.10">
    <property type="entry name" value="Lipoprotein localisation LolA/LolB/LppX"/>
    <property type="match status" value="1"/>
</dbReference>
<dbReference type="CDD" id="cd16329">
    <property type="entry name" value="LolA_like"/>
    <property type="match status" value="1"/>
</dbReference>
<dbReference type="AlphaFoldDB" id="A0A1F7F4A1"/>
<dbReference type="InterPro" id="IPR033399">
    <property type="entry name" value="TP_0789-like"/>
</dbReference>
<reference evidence="3 4" key="1">
    <citation type="journal article" date="2016" name="Nat. Commun.">
        <title>Thousands of microbial genomes shed light on interconnected biogeochemical processes in an aquifer system.</title>
        <authorList>
            <person name="Anantharaman K."/>
            <person name="Brown C.T."/>
            <person name="Hug L.A."/>
            <person name="Sharon I."/>
            <person name="Castelle C.J."/>
            <person name="Probst A.J."/>
            <person name="Thomas B.C."/>
            <person name="Singh A."/>
            <person name="Wilkins M.J."/>
            <person name="Karaoz U."/>
            <person name="Brodie E.L."/>
            <person name="Williams K.H."/>
            <person name="Hubbard S.S."/>
            <person name="Banfield J.F."/>
        </authorList>
    </citation>
    <scope>NUCLEOTIDE SEQUENCE [LARGE SCALE GENOMIC DNA]</scope>
</reference>
<feature type="domain" description="Uncharacterized protein TP-0789" evidence="2">
    <location>
        <begin position="66"/>
        <end position="250"/>
    </location>
</feature>
<dbReference type="EMBL" id="MFYX01000126">
    <property type="protein sequence ID" value="OGK01392.1"/>
    <property type="molecule type" value="Genomic_DNA"/>
</dbReference>
<feature type="signal peptide" evidence="1">
    <location>
        <begin position="1"/>
        <end position="21"/>
    </location>
</feature>
<sequence length="253" mass="29342">MIVKVLVAALLLAANIQAVFALTALEIMEKVDTKAEPKDVRSDMTMTLIDKNGGERKRTIRMIRQGSEKQIMWFLEPADVRGTSFLKVEQKGDFDDMRLYLPAFKKVRRISSSAKSESFMGSDFTYEDMTKRKIEEYDYTQLSDSTIDGKVCFAVESKVKSGIKTDYRRIVSFIWKDEFIILYEKLYDKRDQLLKIRTVGDFEKIKNYQIMKLIRIDNVQKNHVTILTLANITVDGNVDPGLFHERNLQKMPQ</sequence>
<accession>A0A1F7F4A1</accession>